<keyword evidence="2" id="KW-1185">Reference proteome</keyword>
<dbReference type="OrthoDB" id="9800188at2"/>
<gene>
    <name evidence="1" type="ORF">N788_01405</name>
</gene>
<dbReference type="PATRIC" id="fig|1121014.3.peg.269"/>
<dbReference type="CDD" id="cd01289">
    <property type="entry name" value="FabA_like"/>
    <property type="match status" value="1"/>
</dbReference>
<dbReference type="EMBL" id="AVCJ01000001">
    <property type="protein sequence ID" value="KFL37852.1"/>
    <property type="molecule type" value="Genomic_DNA"/>
</dbReference>
<reference evidence="2" key="1">
    <citation type="submission" date="2013-08" db="EMBL/GenBank/DDBJ databases">
        <title>Genome sequencing of Arenimonas donghaensis.</title>
        <authorList>
            <person name="Chen F."/>
            <person name="Wang G."/>
        </authorList>
    </citation>
    <scope>NUCLEOTIDE SEQUENCE [LARGE SCALE GENOMIC DNA]</scope>
    <source>
        <strain evidence="2">HO3-R19</strain>
    </source>
</reference>
<accession>A0A087MLU9</accession>
<reference evidence="1 2" key="2">
    <citation type="journal article" date="2015" name="Stand. Genomic Sci.">
        <title>High quality draft genomic sequence of Arenimonas donghaensis DSM 18148(T).</title>
        <authorList>
            <person name="Chen F."/>
            <person name="Wang H."/>
            <person name="Cao Y."/>
            <person name="Li X."/>
            <person name="Wang G."/>
        </authorList>
    </citation>
    <scope>NUCLEOTIDE SEQUENCE [LARGE SCALE GENOMIC DNA]</scope>
    <source>
        <strain evidence="1 2">HO3-R19</strain>
    </source>
</reference>
<organism evidence="1 2">
    <name type="scientific">Arenimonas donghaensis DSM 18148 = HO3-R19</name>
    <dbReference type="NCBI Taxonomy" id="1121014"/>
    <lineage>
        <taxon>Bacteria</taxon>
        <taxon>Pseudomonadati</taxon>
        <taxon>Pseudomonadota</taxon>
        <taxon>Gammaproteobacteria</taxon>
        <taxon>Lysobacterales</taxon>
        <taxon>Lysobacteraceae</taxon>
        <taxon>Arenimonas</taxon>
    </lineage>
</organism>
<evidence type="ECO:0000313" key="2">
    <source>
        <dbReference type="Proteomes" id="UP000029085"/>
    </source>
</evidence>
<dbReference type="InterPro" id="IPR029069">
    <property type="entry name" value="HotDog_dom_sf"/>
</dbReference>
<evidence type="ECO:0008006" key="3">
    <source>
        <dbReference type="Google" id="ProtNLM"/>
    </source>
</evidence>
<dbReference type="SUPFAM" id="SSF54637">
    <property type="entry name" value="Thioesterase/thiol ester dehydrase-isomerase"/>
    <property type="match status" value="1"/>
</dbReference>
<dbReference type="RefSeq" id="WP_034220217.1">
    <property type="nucleotide sequence ID" value="NZ_AVCJ01000001.1"/>
</dbReference>
<dbReference type="STRING" id="1121014.N788_01405"/>
<dbReference type="PIRSF" id="PIRSF020565">
    <property type="entry name" value="3Ho_Ac_ACP_DH_prd"/>
    <property type="match status" value="1"/>
</dbReference>
<name>A0A087MLU9_9GAMM</name>
<dbReference type="Proteomes" id="UP000029085">
    <property type="component" value="Unassembled WGS sequence"/>
</dbReference>
<comment type="caution">
    <text evidence="1">The sequence shown here is derived from an EMBL/GenBank/DDBJ whole genome shotgun (WGS) entry which is preliminary data.</text>
</comment>
<dbReference type="Pfam" id="PF22817">
    <property type="entry name" value="ApeP-like"/>
    <property type="match status" value="1"/>
</dbReference>
<protein>
    <recommendedName>
        <fullName evidence="3">3-hydroxylacyl-ACP dehydratase</fullName>
    </recommendedName>
</protein>
<evidence type="ECO:0000313" key="1">
    <source>
        <dbReference type="EMBL" id="KFL37852.1"/>
    </source>
</evidence>
<dbReference type="InterPro" id="IPR016776">
    <property type="entry name" value="ApeP-like_dehydratase"/>
</dbReference>
<proteinExistence type="predicted"/>
<sequence>MNDAVRAAVERLVPHRGGMLWLDRILECDDEGAVAEAVVRDNHPFLDGEAVPAWVGIEYMAQCIAAWAGGQALARGEPVKPGFLLGTRRYDCTRPALALGTRLRIEARRELMGDNGLGLFACRLFDGDDEIAVANVSVFEPPDPDAYLGTHAQ</sequence>
<dbReference type="Gene3D" id="3.10.129.10">
    <property type="entry name" value="Hotdog Thioesterase"/>
    <property type="match status" value="1"/>
</dbReference>
<dbReference type="AlphaFoldDB" id="A0A087MLU9"/>